<comment type="caution">
    <text evidence="2">The sequence shown here is derived from an EMBL/GenBank/DDBJ whole genome shotgun (WGS) entry which is preliminary data.</text>
</comment>
<accession>A0A4Y9ZCT0</accession>
<feature type="region of interest" description="Disordered" evidence="1">
    <location>
        <begin position="76"/>
        <end position="105"/>
    </location>
</feature>
<keyword evidence="3" id="KW-1185">Reference proteome</keyword>
<reference evidence="2 3" key="1">
    <citation type="submission" date="2019-02" db="EMBL/GenBank/DDBJ databases">
        <title>Genome sequencing of the rare red list fungi Dentipellis fragilis.</title>
        <authorList>
            <person name="Buettner E."/>
            <person name="Kellner H."/>
        </authorList>
    </citation>
    <scope>NUCLEOTIDE SEQUENCE [LARGE SCALE GENOMIC DNA]</scope>
    <source>
        <strain evidence="2 3">DSM 105465</strain>
    </source>
</reference>
<protein>
    <submittedName>
        <fullName evidence="2">Uncharacterized protein</fullName>
    </submittedName>
</protein>
<dbReference type="AlphaFoldDB" id="A0A4Y9ZCT0"/>
<dbReference type="Proteomes" id="UP000298327">
    <property type="component" value="Unassembled WGS sequence"/>
</dbReference>
<dbReference type="EMBL" id="SEOQ01000042">
    <property type="protein sequence ID" value="TFY71653.1"/>
    <property type="molecule type" value="Genomic_DNA"/>
</dbReference>
<gene>
    <name evidence="2" type="ORF">EVG20_g1339</name>
</gene>
<evidence type="ECO:0000256" key="1">
    <source>
        <dbReference type="SAM" id="MobiDB-lite"/>
    </source>
</evidence>
<evidence type="ECO:0000313" key="3">
    <source>
        <dbReference type="Proteomes" id="UP000298327"/>
    </source>
</evidence>
<sequence length="105" mass="11300">MQRQPQECVSSSSPLRRRLISAPKLALEGLSNEARAEILERLSPPRYPPLSASSSASTIHLLSTLFPASVTTLLTAESATPTPNTPNGLQPPTTARHQNLSRSRS</sequence>
<organism evidence="2 3">
    <name type="scientific">Dentipellis fragilis</name>
    <dbReference type="NCBI Taxonomy" id="205917"/>
    <lineage>
        <taxon>Eukaryota</taxon>
        <taxon>Fungi</taxon>
        <taxon>Dikarya</taxon>
        <taxon>Basidiomycota</taxon>
        <taxon>Agaricomycotina</taxon>
        <taxon>Agaricomycetes</taxon>
        <taxon>Russulales</taxon>
        <taxon>Hericiaceae</taxon>
        <taxon>Dentipellis</taxon>
    </lineage>
</organism>
<evidence type="ECO:0000313" key="2">
    <source>
        <dbReference type="EMBL" id="TFY71653.1"/>
    </source>
</evidence>
<proteinExistence type="predicted"/>
<name>A0A4Y9ZCT0_9AGAM</name>